<proteinExistence type="inferred from homology"/>
<feature type="compositionally biased region" description="Polar residues" evidence="6">
    <location>
        <begin position="77"/>
        <end position="98"/>
    </location>
</feature>
<dbReference type="PANTHER" id="PTHR10783">
    <property type="entry name" value="XENOTROPIC AND POLYTROPIC RETROVIRUS RECEPTOR 1-RELATED"/>
    <property type="match status" value="1"/>
</dbReference>
<evidence type="ECO:0000313" key="10">
    <source>
        <dbReference type="EMBL" id="KAJ5099710.1"/>
    </source>
</evidence>
<feature type="transmembrane region" description="Helical" evidence="7">
    <location>
        <begin position="784"/>
        <end position="806"/>
    </location>
</feature>
<dbReference type="Proteomes" id="UP001149074">
    <property type="component" value="Unassembled WGS sequence"/>
</dbReference>
<gene>
    <name evidence="10" type="ORF">N7532_006711</name>
</gene>
<dbReference type="CDD" id="cd14475">
    <property type="entry name" value="SPX_SYG1_like"/>
    <property type="match status" value="1"/>
</dbReference>
<feature type="compositionally biased region" description="Basic and acidic residues" evidence="6">
    <location>
        <begin position="67"/>
        <end position="76"/>
    </location>
</feature>
<protein>
    <recommendedName>
        <fullName evidence="12">Signal transduction protein Syg1</fullName>
    </recommendedName>
</protein>
<evidence type="ECO:0000256" key="2">
    <source>
        <dbReference type="ARBA" id="ARBA00009665"/>
    </source>
</evidence>
<feature type="transmembrane region" description="Helical" evidence="7">
    <location>
        <begin position="650"/>
        <end position="669"/>
    </location>
</feature>
<dbReference type="OrthoDB" id="9970435at2759"/>
<dbReference type="GeneID" id="81358184"/>
<dbReference type="GO" id="GO:0006817">
    <property type="term" value="P:phosphate ion transport"/>
    <property type="evidence" value="ECO:0007669"/>
    <property type="project" value="TreeGrafter"/>
</dbReference>
<keyword evidence="4 7" id="KW-1133">Transmembrane helix</keyword>
<dbReference type="GO" id="GO:0005794">
    <property type="term" value="C:Golgi apparatus"/>
    <property type="evidence" value="ECO:0007669"/>
    <property type="project" value="TreeGrafter"/>
</dbReference>
<feature type="transmembrane region" description="Helical" evidence="7">
    <location>
        <begin position="516"/>
        <end position="536"/>
    </location>
</feature>
<organism evidence="10 11">
    <name type="scientific">Penicillium argentinense</name>
    <dbReference type="NCBI Taxonomy" id="1131581"/>
    <lineage>
        <taxon>Eukaryota</taxon>
        <taxon>Fungi</taxon>
        <taxon>Dikarya</taxon>
        <taxon>Ascomycota</taxon>
        <taxon>Pezizomycotina</taxon>
        <taxon>Eurotiomycetes</taxon>
        <taxon>Eurotiomycetidae</taxon>
        <taxon>Eurotiales</taxon>
        <taxon>Aspergillaceae</taxon>
        <taxon>Penicillium</taxon>
    </lineage>
</organism>
<evidence type="ECO:0008006" key="12">
    <source>
        <dbReference type="Google" id="ProtNLM"/>
    </source>
</evidence>
<evidence type="ECO:0000256" key="4">
    <source>
        <dbReference type="ARBA" id="ARBA00022989"/>
    </source>
</evidence>
<feature type="transmembrane region" description="Helical" evidence="7">
    <location>
        <begin position="477"/>
        <end position="496"/>
    </location>
</feature>
<feature type="transmembrane region" description="Helical" evidence="7">
    <location>
        <begin position="590"/>
        <end position="608"/>
    </location>
</feature>
<evidence type="ECO:0000256" key="1">
    <source>
        <dbReference type="ARBA" id="ARBA00004141"/>
    </source>
</evidence>
<evidence type="ECO:0000256" key="5">
    <source>
        <dbReference type="ARBA" id="ARBA00023136"/>
    </source>
</evidence>
<dbReference type="InterPro" id="IPR004331">
    <property type="entry name" value="SPX_dom"/>
</dbReference>
<dbReference type="PANTHER" id="PTHR10783:SF103">
    <property type="entry name" value="SOLUTE CARRIER FAMILY 53 MEMBER 1"/>
    <property type="match status" value="1"/>
</dbReference>
<feature type="domain" description="EXS" evidence="8">
    <location>
        <begin position="673"/>
        <end position="867"/>
    </location>
</feature>
<evidence type="ECO:0000259" key="8">
    <source>
        <dbReference type="PROSITE" id="PS51380"/>
    </source>
</evidence>
<feature type="compositionally biased region" description="Polar residues" evidence="6">
    <location>
        <begin position="126"/>
        <end position="136"/>
    </location>
</feature>
<dbReference type="RefSeq" id="XP_056475364.1">
    <property type="nucleotide sequence ID" value="XM_056619205.1"/>
</dbReference>
<dbReference type="PROSITE" id="PS51382">
    <property type="entry name" value="SPX"/>
    <property type="match status" value="1"/>
</dbReference>
<evidence type="ECO:0000256" key="7">
    <source>
        <dbReference type="SAM" id="Phobius"/>
    </source>
</evidence>
<keyword evidence="5 7" id="KW-0472">Membrane</keyword>
<dbReference type="AlphaFoldDB" id="A0A9W9FGB4"/>
<feature type="region of interest" description="Disordered" evidence="6">
    <location>
        <begin position="33"/>
        <end position="215"/>
    </location>
</feature>
<keyword evidence="11" id="KW-1185">Reference proteome</keyword>
<dbReference type="GO" id="GO:0016036">
    <property type="term" value="P:cellular response to phosphate starvation"/>
    <property type="evidence" value="ECO:0007669"/>
    <property type="project" value="TreeGrafter"/>
</dbReference>
<dbReference type="GO" id="GO:0005886">
    <property type="term" value="C:plasma membrane"/>
    <property type="evidence" value="ECO:0007669"/>
    <property type="project" value="TreeGrafter"/>
</dbReference>
<feature type="compositionally biased region" description="Basic residues" evidence="6">
    <location>
        <begin position="33"/>
        <end position="42"/>
    </location>
</feature>
<reference evidence="10" key="2">
    <citation type="journal article" date="2023" name="IMA Fungus">
        <title>Comparative genomic study of the Penicillium genus elucidates a diverse pangenome and 15 lateral gene transfer events.</title>
        <authorList>
            <person name="Petersen C."/>
            <person name="Sorensen T."/>
            <person name="Nielsen M.R."/>
            <person name="Sondergaard T.E."/>
            <person name="Sorensen J.L."/>
            <person name="Fitzpatrick D.A."/>
            <person name="Frisvad J.C."/>
            <person name="Nielsen K.L."/>
        </authorList>
    </citation>
    <scope>NUCLEOTIDE SEQUENCE</scope>
    <source>
        <strain evidence="10">IBT 30761</strain>
    </source>
</reference>
<evidence type="ECO:0000259" key="9">
    <source>
        <dbReference type="PROSITE" id="PS51382"/>
    </source>
</evidence>
<comment type="subcellular location">
    <subcellularLocation>
        <location evidence="1">Membrane</location>
        <topology evidence="1">Multi-pass membrane protein</topology>
    </subcellularLocation>
</comment>
<dbReference type="Pfam" id="PF03124">
    <property type="entry name" value="EXS"/>
    <property type="match status" value="1"/>
</dbReference>
<reference evidence="10" key="1">
    <citation type="submission" date="2022-11" db="EMBL/GenBank/DDBJ databases">
        <authorList>
            <person name="Petersen C."/>
        </authorList>
    </citation>
    <scope>NUCLEOTIDE SEQUENCE</scope>
    <source>
        <strain evidence="10">IBT 30761</strain>
    </source>
</reference>
<evidence type="ECO:0000256" key="6">
    <source>
        <dbReference type="SAM" id="MobiDB-lite"/>
    </source>
</evidence>
<accession>A0A9W9FGB4</accession>
<keyword evidence="3 7" id="KW-0812">Transmembrane</keyword>
<dbReference type="Pfam" id="PF03105">
    <property type="entry name" value="SPX"/>
    <property type="match status" value="1"/>
</dbReference>
<evidence type="ECO:0000313" key="11">
    <source>
        <dbReference type="Proteomes" id="UP001149074"/>
    </source>
</evidence>
<feature type="compositionally biased region" description="Basic and acidic residues" evidence="6">
    <location>
        <begin position="296"/>
        <end position="305"/>
    </location>
</feature>
<evidence type="ECO:0000256" key="3">
    <source>
        <dbReference type="ARBA" id="ARBA00022692"/>
    </source>
</evidence>
<feature type="region of interest" description="Disordered" evidence="6">
    <location>
        <begin position="296"/>
        <end position="320"/>
    </location>
</feature>
<feature type="transmembrane region" description="Helical" evidence="7">
    <location>
        <begin position="565"/>
        <end position="584"/>
    </location>
</feature>
<sequence length="982" mass="112855">MKFAKELEQELVPEWRAKYLDYKGGKKKVKAITRALRSHRSPRSPSFRRPTSSRPAPDSLTPSASDKQIDAADFKDPTNSNRTPTRTGLQGSRPTPISRTERQPLRTPGSRFNESVGSYGSILATPPQNGLGSDTGSFELPDPALDPGEEYVPPQTRRDPGGDVKTPSPVMARRATFSNLHTDTDGSPDQIPPITRQPTAQSPRDADLTKSSNRTSHLLRRVLSHAEAETLGKRATVDSANEVERRRDEFFAFLDSELNKIDSFYQMKEQEATERLKVLRQQLHVMRDQRIHEVQAAKRNDKENSRQNGFGKLNGSRLKDTLTGKHRFGKNSQAFAQMATPGMDARDRENIQNRRDFMRRQEPPPNDVSYRSAKRKLKHALQEFHRGIELLKGYAYLNRTAFRKINKKYDKATNARPPLRYMSERVNKATFVQSEVIESLMVAAEDLYARYFERGNRKVAVSKLRQKMRKSGDYSPSTFRSGLLLMAGTLFAIQALVYASDHLRSADATEKSRTSYLLQIYGGYFLVVFHVLLFCMDCMIWTKSKINYAFVFEYDTRHTLEWRQLLEIPSFFIFIMGLFMWLNFSWINSMYIYWPVVLIGLTVLLVFLPARVLYHRSRKWFAFSNWRLLLAGIYPVEFRDFFLGDMYCSQTYAMGNIELFFCLYASYWTDMIKCNSNHSRLLGFFTCLPSVWRAFQCIRRYTDTKNAFPHLLNLGKYIFGVLYYATLSMYRIDRGTRFQASFITFALLNAVYTSVWDLIMDWSLGNPYSKNPLLREVLAFHRVWVYYAAMVVDVVVRFNWIFYAIWSHDIQHSAVLSFVVAFSEVCRRGIWSIFRVENEHCTNVLLFRASRDVPLPYDIPSQPIPGLDGSQIDDVPLQEQHVATPFLAPADLEHGTPSTSIRARNRRPSASVIRVGTIVASAHAQDFERRRLPTYMSRNDVVHDVTRSTEDTSDEDDEGAITTDEDSGSTVDGGQKERHVAH</sequence>
<comment type="caution">
    <text evidence="10">The sequence shown here is derived from an EMBL/GenBank/DDBJ whole genome shotgun (WGS) entry which is preliminary data.</text>
</comment>
<comment type="similarity">
    <text evidence="2">Belongs to the SYG1 (TC 2.A.94) family.</text>
</comment>
<feature type="compositionally biased region" description="Low complexity" evidence="6">
    <location>
        <begin position="43"/>
        <end position="57"/>
    </location>
</feature>
<feature type="transmembrane region" description="Helical" evidence="7">
    <location>
        <begin position="742"/>
        <end position="764"/>
    </location>
</feature>
<dbReference type="InterPro" id="IPR004342">
    <property type="entry name" value="EXS_C"/>
</dbReference>
<dbReference type="GO" id="GO:0000822">
    <property type="term" value="F:inositol hexakisphosphate binding"/>
    <property type="evidence" value="ECO:0007669"/>
    <property type="project" value="TreeGrafter"/>
</dbReference>
<feature type="compositionally biased region" description="Basic and acidic residues" evidence="6">
    <location>
        <begin position="941"/>
        <end position="950"/>
    </location>
</feature>
<feature type="domain" description="SPX" evidence="9">
    <location>
        <begin position="1"/>
        <end position="423"/>
    </location>
</feature>
<name>A0A9W9FGB4_9EURO</name>
<feature type="region of interest" description="Disordered" evidence="6">
    <location>
        <begin position="941"/>
        <end position="982"/>
    </location>
</feature>
<dbReference type="EMBL" id="JAPQKI010000005">
    <property type="protein sequence ID" value="KAJ5099710.1"/>
    <property type="molecule type" value="Genomic_DNA"/>
</dbReference>
<feature type="compositionally biased region" description="Acidic residues" evidence="6">
    <location>
        <begin position="951"/>
        <end position="967"/>
    </location>
</feature>
<dbReference type="PROSITE" id="PS51380">
    <property type="entry name" value="EXS"/>
    <property type="match status" value="1"/>
</dbReference>
<feature type="compositionally biased region" description="Polar residues" evidence="6">
    <location>
        <begin position="176"/>
        <end position="187"/>
    </location>
</feature>